<evidence type="ECO:0000313" key="4">
    <source>
        <dbReference type="Proteomes" id="UP001529510"/>
    </source>
</evidence>
<proteinExistence type="predicted"/>
<protein>
    <recommendedName>
        <fullName evidence="5">Transposase</fullName>
    </recommendedName>
</protein>
<name>A0ABD0MXC2_CIRMR</name>
<feature type="coiled-coil region" evidence="1">
    <location>
        <begin position="62"/>
        <end position="132"/>
    </location>
</feature>
<feature type="compositionally biased region" description="Polar residues" evidence="2">
    <location>
        <begin position="22"/>
        <end position="33"/>
    </location>
</feature>
<dbReference type="AlphaFoldDB" id="A0ABD0MXC2"/>
<gene>
    <name evidence="3" type="ORF">M9458_050804</name>
</gene>
<sequence>MNVTSAKQKKGPQKLSDHSYPAVSNTTRGSSQELDVRGLCTSFPTTPSNSPASKKSKADLSLHELQENIITALNNRADSLEEMIIANSNTIEELKSSLLFVNAEIADLQKSKVELTAKVTEQTKAISQLENRVIEAERYKRRWCLRLYGAPEVENENVKVKVMEICKGVAPEIMAKMSEAVDVAHRLGRPVAGRARAIINLFALRWVRDVIWKSAKNSDYLKERKLRFGEDLTKEEKASRALLWPYVQKARNEGKKSYFIGSKAYVDGREIVPEKMDTT</sequence>
<evidence type="ECO:0008006" key="5">
    <source>
        <dbReference type="Google" id="ProtNLM"/>
    </source>
</evidence>
<comment type="caution">
    <text evidence="3">The sequence shown here is derived from an EMBL/GenBank/DDBJ whole genome shotgun (WGS) entry which is preliminary data.</text>
</comment>
<evidence type="ECO:0000256" key="1">
    <source>
        <dbReference type="SAM" id="Coils"/>
    </source>
</evidence>
<keyword evidence="1" id="KW-0175">Coiled coil</keyword>
<keyword evidence="4" id="KW-1185">Reference proteome</keyword>
<reference evidence="3 4" key="1">
    <citation type="submission" date="2024-05" db="EMBL/GenBank/DDBJ databases">
        <title>Genome sequencing and assembly of Indian major carp, Cirrhinus mrigala (Hamilton, 1822).</title>
        <authorList>
            <person name="Mohindra V."/>
            <person name="Chowdhury L.M."/>
            <person name="Lal K."/>
            <person name="Jena J.K."/>
        </authorList>
    </citation>
    <scope>NUCLEOTIDE SEQUENCE [LARGE SCALE GENOMIC DNA]</scope>
    <source>
        <strain evidence="3">CM1030</strain>
        <tissue evidence="3">Blood</tissue>
    </source>
</reference>
<dbReference type="EMBL" id="JAMKFB020000068">
    <property type="protein sequence ID" value="KAL0153883.1"/>
    <property type="molecule type" value="Genomic_DNA"/>
</dbReference>
<dbReference type="InterPro" id="IPR004244">
    <property type="entry name" value="Transposase_22"/>
</dbReference>
<accession>A0ABD0MXC2</accession>
<dbReference type="Proteomes" id="UP001529510">
    <property type="component" value="Unassembled WGS sequence"/>
</dbReference>
<dbReference type="PANTHER" id="PTHR11505">
    <property type="entry name" value="L1 TRANSPOSABLE ELEMENT-RELATED"/>
    <property type="match status" value="1"/>
</dbReference>
<evidence type="ECO:0000256" key="2">
    <source>
        <dbReference type="SAM" id="MobiDB-lite"/>
    </source>
</evidence>
<organism evidence="3 4">
    <name type="scientific">Cirrhinus mrigala</name>
    <name type="common">Mrigala</name>
    <dbReference type="NCBI Taxonomy" id="683832"/>
    <lineage>
        <taxon>Eukaryota</taxon>
        <taxon>Metazoa</taxon>
        <taxon>Chordata</taxon>
        <taxon>Craniata</taxon>
        <taxon>Vertebrata</taxon>
        <taxon>Euteleostomi</taxon>
        <taxon>Actinopterygii</taxon>
        <taxon>Neopterygii</taxon>
        <taxon>Teleostei</taxon>
        <taxon>Ostariophysi</taxon>
        <taxon>Cypriniformes</taxon>
        <taxon>Cyprinidae</taxon>
        <taxon>Labeoninae</taxon>
        <taxon>Labeonini</taxon>
        <taxon>Cirrhinus</taxon>
    </lineage>
</organism>
<dbReference type="Gene3D" id="3.30.70.1820">
    <property type="entry name" value="L1 transposable element, RRM domain"/>
    <property type="match status" value="1"/>
</dbReference>
<evidence type="ECO:0000313" key="3">
    <source>
        <dbReference type="EMBL" id="KAL0153883.1"/>
    </source>
</evidence>
<feature type="compositionally biased region" description="Low complexity" evidence="2">
    <location>
        <begin position="44"/>
        <end position="53"/>
    </location>
</feature>
<feature type="region of interest" description="Disordered" evidence="2">
    <location>
        <begin position="1"/>
        <end position="57"/>
    </location>
</feature>
<dbReference type="Gene3D" id="1.20.5.340">
    <property type="match status" value="1"/>
</dbReference>